<reference evidence="2" key="1">
    <citation type="submission" date="2011-07" db="EMBL/GenBank/DDBJ databases">
        <authorList>
            <consortium name="Caenorhabditis brenneri Sequencing and Analysis Consortium"/>
            <person name="Wilson R.K."/>
        </authorList>
    </citation>
    <scope>NUCLEOTIDE SEQUENCE [LARGE SCALE GENOMIC DNA]</scope>
    <source>
        <strain evidence="2">PB2801</strain>
    </source>
</reference>
<dbReference type="AlphaFoldDB" id="G0NDZ3"/>
<gene>
    <name evidence="1" type="ORF">CAEBREN_12042</name>
</gene>
<dbReference type="EMBL" id="GL379870">
    <property type="protein sequence ID" value="EGT58551.1"/>
    <property type="molecule type" value="Genomic_DNA"/>
</dbReference>
<dbReference type="Proteomes" id="UP000008068">
    <property type="component" value="Unassembled WGS sequence"/>
</dbReference>
<dbReference type="InParanoid" id="G0NDZ3"/>
<protein>
    <submittedName>
        <fullName evidence="1">Uncharacterized protein</fullName>
    </submittedName>
</protein>
<accession>G0NDZ3</accession>
<evidence type="ECO:0000313" key="1">
    <source>
        <dbReference type="EMBL" id="EGT58551.1"/>
    </source>
</evidence>
<keyword evidence="2" id="KW-1185">Reference proteome</keyword>
<proteinExistence type="predicted"/>
<evidence type="ECO:0000313" key="2">
    <source>
        <dbReference type="Proteomes" id="UP000008068"/>
    </source>
</evidence>
<organism evidence="2">
    <name type="scientific">Caenorhabditis brenneri</name>
    <name type="common">Nematode worm</name>
    <dbReference type="NCBI Taxonomy" id="135651"/>
    <lineage>
        <taxon>Eukaryota</taxon>
        <taxon>Metazoa</taxon>
        <taxon>Ecdysozoa</taxon>
        <taxon>Nematoda</taxon>
        <taxon>Chromadorea</taxon>
        <taxon>Rhabditida</taxon>
        <taxon>Rhabditina</taxon>
        <taxon>Rhabditomorpha</taxon>
        <taxon>Rhabditoidea</taxon>
        <taxon>Rhabditidae</taxon>
        <taxon>Peloderinae</taxon>
        <taxon>Caenorhabditis</taxon>
    </lineage>
</organism>
<dbReference type="HOGENOM" id="CLU_1798155_0_0_1"/>
<sequence length="144" mass="16719">MPRRDNANTNAQYLEQLQEEFKDFEKEEKDLFIEKGKNYQEARNALIKMRSKSIVFGENEKNLLKNDFHLIDQNFIWLPALACTQNPENQEDVIGFAISNCPVKYLYSFGTLLSDQQQRILQLVSQSTLFTTNASHSSTTFSQE</sequence>
<name>G0NDZ3_CAEBE</name>